<evidence type="ECO:0000313" key="2">
    <source>
        <dbReference type="Proteomes" id="UP000605848"/>
    </source>
</evidence>
<dbReference type="RefSeq" id="WP_202066108.1">
    <property type="nucleotide sequence ID" value="NZ_JAEQMY010000178.1"/>
</dbReference>
<evidence type="ECO:0008006" key="3">
    <source>
        <dbReference type="Google" id="ProtNLM"/>
    </source>
</evidence>
<proteinExistence type="predicted"/>
<name>A0A937D114_9HYPH</name>
<dbReference type="EMBL" id="JAEQMY010000178">
    <property type="protein sequence ID" value="MBL0408284.1"/>
    <property type="molecule type" value="Genomic_DNA"/>
</dbReference>
<protein>
    <recommendedName>
        <fullName evidence="3">DUF433 domain-containing protein</fullName>
    </recommendedName>
</protein>
<gene>
    <name evidence="1" type="ORF">JKG68_30865</name>
</gene>
<comment type="caution">
    <text evidence="1">The sequence shown here is derived from an EMBL/GenBank/DDBJ whole genome shotgun (WGS) entry which is preliminary data.</text>
</comment>
<reference evidence="1" key="1">
    <citation type="submission" date="2021-01" db="EMBL/GenBank/DDBJ databases">
        <title>Microvirga sp.</title>
        <authorList>
            <person name="Kim M.K."/>
        </authorList>
    </citation>
    <scope>NUCLEOTIDE SEQUENCE</scope>
    <source>
        <strain evidence="1">5420S-16</strain>
    </source>
</reference>
<dbReference type="Proteomes" id="UP000605848">
    <property type="component" value="Unassembled WGS sequence"/>
</dbReference>
<organism evidence="1 2">
    <name type="scientific">Microvirga aerilata</name>
    <dbReference type="NCBI Taxonomy" id="670292"/>
    <lineage>
        <taxon>Bacteria</taxon>
        <taxon>Pseudomonadati</taxon>
        <taxon>Pseudomonadota</taxon>
        <taxon>Alphaproteobacteria</taxon>
        <taxon>Hyphomicrobiales</taxon>
        <taxon>Methylobacteriaceae</taxon>
        <taxon>Microvirga</taxon>
    </lineage>
</organism>
<keyword evidence="2" id="KW-1185">Reference proteome</keyword>
<evidence type="ECO:0000313" key="1">
    <source>
        <dbReference type="EMBL" id="MBL0408284.1"/>
    </source>
</evidence>
<dbReference type="InterPro" id="IPR036388">
    <property type="entry name" value="WH-like_DNA-bd_sf"/>
</dbReference>
<accession>A0A937D114</accession>
<dbReference type="Gene3D" id="1.10.10.10">
    <property type="entry name" value="Winged helix-like DNA-binding domain superfamily/Winged helix DNA-binding domain"/>
    <property type="match status" value="1"/>
</dbReference>
<dbReference type="AlphaFoldDB" id="A0A937D114"/>
<sequence length="51" mass="5636">MVYDVAASVMAGIPRDRILAAYPTIKEYHLDLAVAYAEANRLQGRTRGISQ</sequence>